<evidence type="ECO:0000313" key="4">
    <source>
        <dbReference type="EMBL" id="NLD25442.1"/>
    </source>
</evidence>
<feature type="compositionally biased region" description="Low complexity" evidence="1">
    <location>
        <begin position="9"/>
        <end position="21"/>
    </location>
</feature>
<organism evidence="4 5">
    <name type="scientific">Candidatus Dojkabacteria bacterium</name>
    <dbReference type="NCBI Taxonomy" id="2099670"/>
    <lineage>
        <taxon>Bacteria</taxon>
        <taxon>Candidatus Dojkabacteria</taxon>
    </lineage>
</organism>
<sequence>MAKKKINSAKKNNQKVSNSSKDSMVSKVEIREKRESSLSRLIGTLFIVFGLLLIGYGIFSYLKNNKNPQLDESLSSPSIADTVTAVNGENIVVKGIAEGFKKAQVYIDNELVGTAKIGKDGKFEFIQKIEDEGKYIVSVSAIKGFLKKIVTPKSDPIIVSVDRTAPELSKINYSKEVGTETFALSGEAEPGSKVVVKRGTDIYEAEVGNDGKFVLKDISLREEGSNVFAVALKDEAGNSKEVEEKVSVVYSKDSSVNGNAVIDSDLPVAAGELQLALSILKDGQIMGIIGILALIAFLASSGIVIYKKNRLQ</sequence>
<feature type="domain" description="Bacterial Ig" evidence="3">
    <location>
        <begin position="176"/>
        <end position="239"/>
    </location>
</feature>
<dbReference type="InterPro" id="IPR013783">
    <property type="entry name" value="Ig-like_fold"/>
</dbReference>
<evidence type="ECO:0000256" key="2">
    <source>
        <dbReference type="SAM" id="Phobius"/>
    </source>
</evidence>
<evidence type="ECO:0000256" key="1">
    <source>
        <dbReference type="SAM" id="MobiDB-lite"/>
    </source>
</evidence>
<feature type="region of interest" description="Disordered" evidence="1">
    <location>
        <begin position="1"/>
        <end position="24"/>
    </location>
</feature>
<feature type="transmembrane region" description="Helical" evidence="2">
    <location>
        <begin position="285"/>
        <end position="306"/>
    </location>
</feature>
<reference evidence="4 5" key="1">
    <citation type="journal article" date="2020" name="Biotechnol. Biofuels">
        <title>New insights from the biogas microbiome by comprehensive genome-resolved metagenomics of nearly 1600 species originating from multiple anaerobic digesters.</title>
        <authorList>
            <person name="Campanaro S."/>
            <person name="Treu L."/>
            <person name="Rodriguez-R L.M."/>
            <person name="Kovalovszki A."/>
            <person name="Ziels R.M."/>
            <person name="Maus I."/>
            <person name="Zhu X."/>
            <person name="Kougias P.G."/>
            <person name="Basile A."/>
            <person name="Luo G."/>
            <person name="Schluter A."/>
            <person name="Konstantinidis K.T."/>
            <person name="Angelidaki I."/>
        </authorList>
    </citation>
    <scope>NUCLEOTIDE SEQUENCE [LARGE SCALE GENOMIC DNA]</scope>
    <source>
        <strain evidence="4">AS06rmzACSIP_65</strain>
    </source>
</reference>
<keyword evidence="2" id="KW-1133">Transmembrane helix</keyword>
<keyword evidence="2" id="KW-0472">Membrane</keyword>
<dbReference type="EMBL" id="JAAZBX010000007">
    <property type="protein sequence ID" value="NLD25442.1"/>
    <property type="molecule type" value="Genomic_DNA"/>
</dbReference>
<comment type="caution">
    <text evidence="4">The sequence shown here is derived from an EMBL/GenBank/DDBJ whole genome shotgun (WGS) entry which is preliminary data.</text>
</comment>
<evidence type="ECO:0000259" key="3">
    <source>
        <dbReference type="Pfam" id="PF17936"/>
    </source>
</evidence>
<feature type="transmembrane region" description="Helical" evidence="2">
    <location>
        <begin position="41"/>
        <end position="62"/>
    </location>
</feature>
<dbReference type="Proteomes" id="UP000545876">
    <property type="component" value="Unassembled WGS sequence"/>
</dbReference>
<accession>A0A847D0S8</accession>
<protein>
    <recommendedName>
        <fullName evidence="3">Bacterial Ig domain-containing protein</fullName>
    </recommendedName>
</protein>
<dbReference type="AlphaFoldDB" id="A0A847D0S8"/>
<evidence type="ECO:0000313" key="5">
    <source>
        <dbReference type="Proteomes" id="UP000545876"/>
    </source>
</evidence>
<proteinExistence type="predicted"/>
<gene>
    <name evidence="4" type="ORF">GX656_02270</name>
</gene>
<name>A0A847D0S8_9BACT</name>
<keyword evidence="2" id="KW-0812">Transmembrane</keyword>
<dbReference type="Pfam" id="PF17936">
    <property type="entry name" value="Big_6"/>
    <property type="match status" value="1"/>
</dbReference>
<dbReference type="InterPro" id="IPR041498">
    <property type="entry name" value="Big_6"/>
</dbReference>
<dbReference type="Gene3D" id="2.60.40.10">
    <property type="entry name" value="Immunoglobulins"/>
    <property type="match status" value="1"/>
</dbReference>